<dbReference type="Proteomes" id="UP000183994">
    <property type="component" value="Unassembled WGS sequence"/>
</dbReference>
<dbReference type="InterPro" id="IPR017896">
    <property type="entry name" value="4Fe4S_Fe-S-bd"/>
</dbReference>
<dbReference type="PANTHER" id="PTHR43498:SF1">
    <property type="entry name" value="COB--COM HETERODISULFIDE REDUCTASE IRON-SULFUR SUBUNIT A"/>
    <property type="match status" value="1"/>
</dbReference>
<dbReference type="InterPro" id="IPR039650">
    <property type="entry name" value="HdrA-like"/>
</dbReference>
<evidence type="ECO:0000259" key="9">
    <source>
        <dbReference type="PROSITE" id="PS51379"/>
    </source>
</evidence>
<evidence type="ECO:0000256" key="5">
    <source>
        <dbReference type="ARBA" id="ARBA00022827"/>
    </source>
</evidence>
<dbReference type="EMBL" id="FQZU01000002">
    <property type="protein sequence ID" value="SHI75558.1"/>
    <property type="molecule type" value="Genomic_DNA"/>
</dbReference>
<dbReference type="GO" id="GO:0016491">
    <property type="term" value="F:oxidoreductase activity"/>
    <property type="evidence" value="ECO:0007669"/>
    <property type="project" value="UniProtKB-KW"/>
</dbReference>
<dbReference type="STRING" id="1121393.SAMN02745216_00434"/>
<keyword evidence="7" id="KW-0408">Iron</keyword>
<protein>
    <submittedName>
        <fullName evidence="10">NADPH-dependent glutamate synthase beta chain</fullName>
    </submittedName>
</protein>
<dbReference type="InterPro" id="IPR028261">
    <property type="entry name" value="DPD_II"/>
</dbReference>
<comment type="similarity">
    <text evidence="2">Belongs to the HdrA family.</text>
</comment>
<evidence type="ECO:0000256" key="3">
    <source>
        <dbReference type="ARBA" id="ARBA00022485"/>
    </source>
</evidence>
<dbReference type="Gene3D" id="3.30.70.20">
    <property type="match status" value="1"/>
</dbReference>
<accession>A0A1M6DRE9</accession>
<keyword evidence="11" id="KW-1185">Reference proteome</keyword>
<proteinExistence type="inferred from homology"/>
<evidence type="ECO:0000256" key="1">
    <source>
        <dbReference type="ARBA" id="ARBA00001974"/>
    </source>
</evidence>
<dbReference type="Pfam" id="PF13187">
    <property type="entry name" value="Fer4_9"/>
    <property type="match status" value="1"/>
</dbReference>
<keyword evidence="5" id="KW-0285">Flavoprotein</keyword>
<dbReference type="InterPro" id="IPR017900">
    <property type="entry name" value="4Fe4S_Fe_S_CS"/>
</dbReference>
<dbReference type="PROSITE" id="PS51379">
    <property type="entry name" value="4FE4S_FER_2"/>
    <property type="match status" value="3"/>
</dbReference>
<comment type="cofactor">
    <cofactor evidence="1">
        <name>FAD</name>
        <dbReference type="ChEBI" id="CHEBI:57692"/>
    </cofactor>
</comment>
<dbReference type="Pfam" id="PF14691">
    <property type="entry name" value="Fer4_20"/>
    <property type="match status" value="1"/>
</dbReference>
<name>A0A1M6DRE9_9BACT</name>
<dbReference type="InterPro" id="IPR036188">
    <property type="entry name" value="FAD/NAD-bd_sf"/>
</dbReference>
<dbReference type="PROSITE" id="PS00198">
    <property type="entry name" value="4FE4S_FER_1"/>
    <property type="match status" value="2"/>
</dbReference>
<dbReference type="SUPFAM" id="SSF51905">
    <property type="entry name" value="FAD/NAD(P)-binding domain"/>
    <property type="match status" value="1"/>
</dbReference>
<organism evidence="10 11">
    <name type="scientific">Desulfatibacillum alkenivorans DSM 16219</name>
    <dbReference type="NCBI Taxonomy" id="1121393"/>
    <lineage>
        <taxon>Bacteria</taxon>
        <taxon>Pseudomonadati</taxon>
        <taxon>Thermodesulfobacteriota</taxon>
        <taxon>Desulfobacteria</taxon>
        <taxon>Desulfobacterales</taxon>
        <taxon>Desulfatibacillaceae</taxon>
        <taxon>Desulfatibacillum</taxon>
    </lineage>
</organism>
<dbReference type="PANTHER" id="PTHR43498">
    <property type="entry name" value="FERREDOXIN:COB-COM HETERODISULFIDE REDUCTASE SUBUNIT A"/>
    <property type="match status" value="1"/>
</dbReference>
<keyword evidence="6" id="KW-0560">Oxidoreductase</keyword>
<dbReference type="Pfam" id="PF00037">
    <property type="entry name" value="Fer4"/>
    <property type="match status" value="1"/>
</dbReference>
<evidence type="ECO:0000256" key="8">
    <source>
        <dbReference type="ARBA" id="ARBA00023014"/>
    </source>
</evidence>
<keyword evidence="8" id="KW-0411">Iron-sulfur</keyword>
<dbReference type="GO" id="GO:0051539">
    <property type="term" value="F:4 iron, 4 sulfur cluster binding"/>
    <property type="evidence" value="ECO:0007669"/>
    <property type="project" value="UniProtKB-KW"/>
</dbReference>
<dbReference type="Gene3D" id="3.50.50.60">
    <property type="entry name" value="FAD/NAD(P)-binding domain"/>
    <property type="match status" value="4"/>
</dbReference>
<evidence type="ECO:0000256" key="2">
    <source>
        <dbReference type="ARBA" id="ARBA00006561"/>
    </source>
</evidence>
<dbReference type="GO" id="GO:0046872">
    <property type="term" value="F:metal ion binding"/>
    <property type="evidence" value="ECO:0007669"/>
    <property type="project" value="UniProtKB-KW"/>
</dbReference>
<evidence type="ECO:0000256" key="4">
    <source>
        <dbReference type="ARBA" id="ARBA00022723"/>
    </source>
</evidence>
<evidence type="ECO:0000256" key="7">
    <source>
        <dbReference type="ARBA" id="ARBA00023004"/>
    </source>
</evidence>
<dbReference type="SUPFAM" id="SSF46548">
    <property type="entry name" value="alpha-helical ferredoxin"/>
    <property type="match status" value="1"/>
</dbReference>
<reference evidence="11" key="1">
    <citation type="submission" date="2016-11" db="EMBL/GenBank/DDBJ databases">
        <authorList>
            <person name="Varghese N."/>
            <person name="Submissions S."/>
        </authorList>
    </citation>
    <scope>NUCLEOTIDE SEQUENCE [LARGE SCALE GENOMIC DNA]</scope>
    <source>
        <strain evidence="11">DSM 16219</strain>
    </source>
</reference>
<keyword evidence="3" id="KW-0004">4Fe-4S</keyword>
<dbReference type="Pfam" id="PF07992">
    <property type="entry name" value="Pyr_redox_2"/>
    <property type="match status" value="3"/>
</dbReference>
<keyword evidence="4" id="KW-0479">Metal-binding</keyword>
<dbReference type="SUPFAM" id="SSF51971">
    <property type="entry name" value="Nucleotide-binding domain"/>
    <property type="match status" value="3"/>
</dbReference>
<dbReference type="PRINTS" id="PR00419">
    <property type="entry name" value="ADXRDTASE"/>
</dbReference>
<gene>
    <name evidence="10" type="ORF">SAMN02745216_00434</name>
</gene>
<evidence type="ECO:0000313" key="10">
    <source>
        <dbReference type="EMBL" id="SHI75558.1"/>
    </source>
</evidence>
<evidence type="ECO:0000256" key="6">
    <source>
        <dbReference type="ARBA" id="ARBA00023002"/>
    </source>
</evidence>
<dbReference type="Gene3D" id="1.10.1060.10">
    <property type="entry name" value="Alpha-helical ferredoxin"/>
    <property type="match status" value="2"/>
</dbReference>
<feature type="domain" description="4Fe-4S ferredoxin-type" evidence="9">
    <location>
        <begin position="1358"/>
        <end position="1387"/>
    </location>
</feature>
<dbReference type="InterPro" id="IPR009051">
    <property type="entry name" value="Helical_ferredxn"/>
</dbReference>
<keyword evidence="5" id="KW-0274">FAD</keyword>
<dbReference type="InterPro" id="IPR023753">
    <property type="entry name" value="FAD/NAD-binding_dom"/>
</dbReference>
<feature type="domain" description="4Fe-4S ferredoxin-type" evidence="9">
    <location>
        <begin position="1328"/>
        <end position="1357"/>
    </location>
</feature>
<feature type="domain" description="4Fe-4S ferredoxin-type" evidence="9">
    <location>
        <begin position="28"/>
        <end position="58"/>
    </location>
</feature>
<sequence>MNIELITGAELQELEGESGNFTAKVHQQARFIDLDKCTSCGECAKACPISLPDEFNESLMDRKAAFKRYAQAIPGAYAITKMGTAPCKATCPAHVSIQGYIALINAGKYEEALKLFKQEHPFPGVCGRVCHHPCEGECTRGGADQALAIQYLHRFLADHDFELQDRFVPQVEEARDEKVAIVGAGPAGLTTAYFLAQRGYKVTIFEKLPVVGGMMAVGIPEYRLPREVIAAEVKTVTDMGVEIKTGVSFGTDVTLDSLKADGYQAVFLATGLHGGRALNVPGEDADGIIQGVDFLRDTALGKDVELGKRVVVIGGGNVAIDVALVAKRLGAESVRQVCLESREEMPAWDYEVQEALESEIDIVNCFGPKEFKVQNGRVTGLEFMACTCVFDEQGRFNPQYDSEDCTAMGADTIIVAIGQSADLSYTDGQGISVTPRGGLEADPATLQTPLDWVFSGGDAFYGPKSVVDAVASGKKAAESIHRFINGLDMLEGREEDWDFYKPEVIDEPVKERVEMTCLLPEARSGNFDEVHCGYNEQEALEEAQRCLKCGVCSECYQCVEACLAGAVQHDEKDKDLEIQVGSVILAPGSEPFDPAPFREFYQYGINPNVMTSLEFERILSASGPTMGHLARPSDHKEPKKIAWLQCVGSRDNNRCGNTYCSSVCCMYACKDAMIAKEHSEEDLDCAIFYMDMRTFGKDYEQYLNRARDKEGVRFIKARVHTIEDLKDTRDLEIRYADENGDVQQEVFDMVVLSVGLQVQKDVGELAERLGVEVDKHNFAVTTPFAPVATTREGVFACGVFQGPKDIPTSVTEASAAACAAGTALAESRDTLTKSVEMPAEKDVSQEEPRIGVFVCKCGINIAGIVDVPAVQEYAASLPHVVYSGDNLFTCSQDAQDSMKELIEEHDINRVVVASCTPKTHEPIFMDTLQKAGLNKYLFEMANIRNQNSWCHSSTPEQATAKAKDLVRMSVARAATLDPLEEKKLSVNRRCLVVGGGVAGMTAALALGDQGFEVVLLEKETRLGGMALKLTKTIEGVTIADSLEPLVEKVLDHEKIQVLTDSLVVGFSGFKGNFTTEVLVGPGMYERKIDHGAVILATGAKEYQPKEFLYGEDDRVLTQVELSRLLADSPDAAMDMGVVAMIQCVGSRNEENPNCSRICCQAAVKNALHIKKSNPDAEVYVFYRDIRTYGTMEDYFQEARKLGVMFFRFHQDEPPVVEASEEGVLITFRDLVLGKRLQLAADNLILSAGMVPEETEELSTIMKAPRNADGYFMEAHVKLRPVDMTTEGIFVCGTAHSPKLLSESVAQALAAASRATTFLSQDSLTLSAVKAVVEQEKCASCLICVRSCPFSVPRIDETGKSIIDPALCQGCGVCASECPAKAIRLNWYEDEQILSKVEALLEGVL</sequence>
<evidence type="ECO:0000313" key="11">
    <source>
        <dbReference type="Proteomes" id="UP000183994"/>
    </source>
</evidence>
<dbReference type="SUPFAM" id="SSF54862">
    <property type="entry name" value="4Fe-4S ferredoxins"/>
    <property type="match status" value="1"/>
</dbReference>